<keyword evidence="1" id="KW-1015">Disulfide bond</keyword>
<dbReference type="EnsemblPlants" id="TraesCS6A02G126100.1">
    <property type="protein sequence ID" value="TraesCS6A02G126100.1"/>
    <property type="gene ID" value="TraesCS6A02G126100"/>
</dbReference>
<name>A0A3B6NNC7_WHEAT</name>
<reference evidence="4" key="1">
    <citation type="submission" date="2018-08" db="EMBL/GenBank/DDBJ databases">
        <authorList>
            <person name="Rossello M."/>
        </authorList>
    </citation>
    <scope>NUCLEOTIDE SEQUENCE [LARGE SCALE GENOMIC DNA]</scope>
    <source>
        <strain evidence="4">cv. Chinese Spring</strain>
    </source>
</reference>
<dbReference type="AlphaFoldDB" id="A0A3B6NNC7"/>
<feature type="domain" description="Knottins-like" evidence="3">
    <location>
        <begin position="27"/>
        <end position="75"/>
    </location>
</feature>
<dbReference type="InterPro" id="IPR003614">
    <property type="entry name" value="Knottins"/>
</dbReference>
<dbReference type="Gramene" id="TraesCLE_scaffold_011636_01G000200.1">
    <property type="protein sequence ID" value="TraesCLE_scaffold_011636_01G000200.1"/>
    <property type="gene ID" value="TraesCLE_scaffold_011636_01G000200"/>
</dbReference>
<dbReference type="Gramene" id="TraesPARA_EIv1.0_1917450.1">
    <property type="protein sequence ID" value="TraesPARA_EIv1.0_1917450.1.CDS"/>
    <property type="gene ID" value="TraesPARA_EIv1.0_1917450"/>
</dbReference>
<dbReference type="Gramene" id="TraesCS6A03G0298000.1">
    <property type="protein sequence ID" value="TraesCS6A03G0298000.1.CDS"/>
    <property type="gene ID" value="TraesCS6A03G0298000"/>
</dbReference>
<dbReference type="Gramene" id="TraesLDM6A03G03282970.1">
    <property type="protein sequence ID" value="TraesLDM6A03G03282970.1"/>
    <property type="gene ID" value="TraesLDM6A03G03282970"/>
</dbReference>
<sequence length="78" mass="8710">MGVLKVRSLLCLLFIMLILLVPGSDAKTCKEASERYTKDCSDYPCVSACHKEGFVDGKCEMLWARPVILRCFCISNSC</sequence>
<evidence type="ECO:0000256" key="2">
    <source>
        <dbReference type="SAM" id="SignalP"/>
    </source>
</evidence>
<organism evidence="4">
    <name type="scientific">Triticum aestivum</name>
    <name type="common">Wheat</name>
    <dbReference type="NCBI Taxonomy" id="4565"/>
    <lineage>
        <taxon>Eukaryota</taxon>
        <taxon>Viridiplantae</taxon>
        <taxon>Streptophyta</taxon>
        <taxon>Embryophyta</taxon>
        <taxon>Tracheophyta</taxon>
        <taxon>Spermatophyta</taxon>
        <taxon>Magnoliopsida</taxon>
        <taxon>Liliopsida</taxon>
        <taxon>Poales</taxon>
        <taxon>Poaceae</taxon>
        <taxon>BOP clade</taxon>
        <taxon>Pooideae</taxon>
        <taxon>Triticodae</taxon>
        <taxon>Triticeae</taxon>
        <taxon>Triticinae</taxon>
        <taxon>Triticum</taxon>
    </lineage>
</organism>
<dbReference type="InterPro" id="IPR036574">
    <property type="entry name" value="Scorpion_toxin-like_sf"/>
</dbReference>
<dbReference type="Gramene" id="TraesMAC6A03G03278940.1">
    <property type="protein sequence ID" value="TraesMAC6A03G03278940.1"/>
    <property type="gene ID" value="TraesMAC6A03G03278940"/>
</dbReference>
<evidence type="ECO:0000259" key="3">
    <source>
        <dbReference type="Pfam" id="PF00304"/>
    </source>
</evidence>
<reference evidence="4" key="2">
    <citation type="submission" date="2018-10" db="UniProtKB">
        <authorList>
            <consortium name="EnsemblPlants"/>
        </authorList>
    </citation>
    <scope>IDENTIFICATION</scope>
</reference>
<dbReference type="Gramene" id="TraesWEE_scaffold_006195_01G000200.1">
    <property type="protein sequence ID" value="TraesWEE_scaffold_006195_01G000200.1"/>
    <property type="gene ID" value="TraesWEE_scaffold_006195_01G000200"/>
</dbReference>
<keyword evidence="2" id="KW-0732">Signal</keyword>
<dbReference type="SMR" id="A0A3B6NNC7"/>
<dbReference type="Gramene" id="TraesCAD_scaffold_000980_01G000400.1">
    <property type="protein sequence ID" value="TraesCAD_scaffold_000980_01G000400.1"/>
    <property type="gene ID" value="TraesCAD_scaffold_000980_01G000400"/>
</dbReference>
<evidence type="ECO:0000256" key="1">
    <source>
        <dbReference type="ARBA" id="ARBA00023157"/>
    </source>
</evidence>
<accession>A0A3B6NNC7</accession>
<protein>
    <recommendedName>
        <fullName evidence="3">Knottins-like domain-containing protein</fullName>
    </recommendedName>
</protein>
<dbReference type="Proteomes" id="UP000019116">
    <property type="component" value="Chromosome 6A"/>
</dbReference>
<evidence type="ECO:0000313" key="4">
    <source>
        <dbReference type="EnsemblPlants" id="TraesCS6A02G126100.1"/>
    </source>
</evidence>
<dbReference type="Gramene" id="TraesCS6A02G126100.1">
    <property type="protein sequence ID" value="TraesCS6A02G126100.1"/>
    <property type="gene ID" value="TraesCS6A02G126100"/>
</dbReference>
<dbReference type="OMA" id="FYISNSC"/>
<dbReference type="Gramene" id="TraesARI6A03G03235160.1">
    <property type="protein sequence ID" value="TraesARI6A03G03235160.1"/>
    <property type="gene ID" value="TraesARI6A03G03235160"/>
</dbReference>
<dbReference type="Gramene" id="TraesLAC6A03G03234330.1">
    <property type="protein sequence ID" value="TraesLAC6A03G03234330.1"/>
    <property type="gene ID" value="TraesLAC6A03G03234330"/>
</dbReference>
<evidence type="ECO:0000313" key="5">
    <source>
        <dbReference type="Proteomes" id="UP000019116"/>
    </source>
</evidence>
<dbReference type="GO" id="GO:0006952">
    <property type="term" value="P:defense response"/>
    <property type="evidence" value="ECO:0000318"/>
    <property type="project" value="GO_Central"/>
</dbReference>
<dbReference type="SUPFAM" id="SSF57095">
    <property type="entry name" value="Scorpion toxin-like"/>
    <property type="match status" value="1"/>
</dbReference>
<dbReference type="PANTHER" id="PTHR33147:SF38">
    <property type="entry name" value="GENOME ASSEMBLY, CHROMOSOME: II"/>
    <property type="match status" value="1"/>
</dbReference>
<dbReference type="Gramene" id="TraesNOR6A03G03311190.1">
    <property type="protein sequence ID" value="TraesNOR6A03G03311190.1"/>
    <property type="gene ID" value="TraesNOR6A03G03311190"/>
</dbReference>
<dbReference type="Gene3D" id="3.30.30.10">
    <property type="entry name" value="Knottin, scorpion toxin-like"/>
    <property type="match status" value="1"/>
</dbReference>
<dbReference type="Gramene" id="TraesSTA6A03G03270370.1">
    <property type="protein sequence ID" value="TraesSTA6A03G03270370.1"/>
    <property type="gene ID" value="TraesSTA6A03G03270370"/>
</dbReference>
<dbReference type="PANTHER" id="PTHR33147">
    <property type="entry name" value="DEFENSIN-LIKE PROTEIN 1"/>
    <property type="match status" value="1"/>
</dbReference>
<dbReference type="Gramene" id="TraesJAG6A03G03274370.1">
    <property type="protein sequence ID" value="TraesJAG6A03G03274370.1"/>
    <property type="gene ID" value="TraesJAG6A03G03274370"/>
</dbReference>
<feature type="chain" id="PRO_5043178409" description="Knottins-like domain-containing protein" evidence="2">
    <location>
        <begin position="27"/>
        <end position="78"/>
    </location>
</feature>
<dbReference type="Pfam" id="PF00304">
    <property type="entry name" value="Gamma-thionin"/>
    <property type="match status" value="1"/>
</dbReference>
<proteinExistence type="predicted"/>
<keyword evidence="5" id="KW-1185">Reference proteome</keyword>
<feature type="signal peptide" evidence="2">
    <location>
        <begin position="1"/>
        <end position="26"/>
    </location>
</feature>